<dbReference type="AlphaFoldDB" id="K9WRI7"/>
<dbReference type="KEGG" id="mic:Mic7113_6584"/>
<dbReference type="InterPro" id="IPR010982">
    <property type="entry name" value="Lambda_DNA-bd_dom_sf"/>
</dbReference>
<keyword evidence="2" id="KW-0614">Plasmid</keyword>
<dbReference type="InterPro" id="IPR016024">
    <property type="entry name" value="ARM-type_fold"/>
</dbReference>
<geneLocation type="plasmid" evidence="2 3">
    <name>pMIC7113.03</name>
</geneLocation>
<dbReference type="GO" id="GO:0003677">
    <property type="term" value="F:DNA binding"/>
    <property type="evidence" value="ECO:0007669"/>
    <property type="project" value="InterPro"/>
</dbReference>
<accession>K9WRI7</accession>
<organism evidence="2 3">
    <name type="scientific">Allocoleopsis franciscana PCC 7113</name>
    <dbReference type="NCBI Taxonomy" id="1173027"/>
    <lineage>
        <taxon>Bacteria</taxon>
        <taxon>Bacillati</taxon>
        <taxon>Cyanobacteriota</taxon>
        <taxon>Cyanophyceae</taxon>
        <taxon>Coleofasciculales</taxon>
        <taxon>Coleofasciculaceae</taxon>
        <taxon>Allocoleopsis</taxon>
        <taxon>Allocoleopsis franciscana</taxon>
    </lineage>
</organism>
<evidence type="ECO:0000313" key="2">
    <source>
        <dbReference type="EMBL" id="AFZ22157.1"/>
    </source>
</evidence>
<name>K9WRI7_9CYAN</name>
<dbReference type="SUPFAM" id="SSF47413">
    <property type="entry name" value="lambda repressor-like DNA-binding domains"/>
    <property type="match status" value="1"/>
</dbReference>
<dbReference type="HOGENOM" id="CLU_270390_0_0_3"/>
<gene>
    <name evidence="2" type="ORF">Mic7113_6584</name>
</gene>
<protein>
    <submittedName>
        <fullName evidence="2">Uncharacterized protein</fullName>
    </submittedName>
</protein>
<keyword evidence="3" id="KW-1185">Reference proteome</keyword>
<dbReference type="Gene3D" id="3.40.50.300">
    <property type="entry name" value="P-loop containing nucleotide triphosphate hydrolases"/>
    <property type="match status" value="1"/>
</dbReference>
<proteinExistence type="predicted"/>
<dbReference type="eggNOG" id="COG5635">
    <property type="taxonomic scope" value="Bacteria"/>
</dbReference>
<dbReference type="InterPro" id="IPR027417">
    <property type="entry name" value="P-loop_NTPase"/>
</dbReference>
<evidence type="ECO:0000256" key="1">
    <source>
        <dbReference type="SAM" id="MobiDB-lite"/>
    </source>
</evidence>
<evidence type="ECO:0000313" key="3">
    <source>
        <dbReference type="Proteomes" id="UP000010471"/>
    </source>
</evidence>
<dbReference type="EMBL" id="CP003633">
    <property type="protein sequence ID" value="AFZ22157.1"/>
    <property type="molecule type" value="Genomic_DNA"/>
</dbReference>
<dbReference type="OrthoDB" id="435943at2"/>
<reference evidence="2 3" key="1">
    <citation type="submission" date="2012-06" db="EMBL/GenBank/DDBJ databases">
        <title>Finished plasmid 3 of genome of Microcoleus sp. PCC 7113.</title>
        <authorList>
            <consortium name="US DOE Joint Genome Institute"/>
            <person name="Gugger M."/>
            <person name="Coursin T."/>
            <person name="Rippka R."/>
            <person name="Tandeau De Marsac N."/>
            <person name="Huntemann M."/>
            <person name="Wei C.-L."/>
            <person name="Han J."/>
            <person name="Detter J.C."/>
            <person name="Han C."/>
            <person name="Tapia R."/>
            <person name="Chen A."/>
            <person name="Kyrpides N."/>
            <person name="Mavromatis K."/>
            <person name="Markowitz V."/>
            <person name="Szeto E."/>
            <person name="Ivanova N."/>
            <person name="Pagani I."/>
            <person name="Pati A."/>
            <person name="Goodwin L."/>
            <person name="Nordberg H.P."/>
            <person name="Cantor M.N."/>
            <person name="Hua S.X."/>
            <person name="Woyke T."/>
            <person name="Kerfeld C.A."/>
        </authorList>
    </citation>
    <scope>NUCLEOTIDE SEQUENCE [LARGE SCALE GENOMIC DNA]</scope>
    <source>
        <strain evidence="2 3">PCC 7113</strain>
        <plasmid evidence="2 3">pMIC7113.03</plasmid>
    </source>
</reference>
<dbReference type="SUPFAM" id="SSF52540">
    <property type="entry name" value="P-loop containing nucleoside triphosphate hydrolases"/>
    <property type="match status" value="1"/>
</dbReference>
<sequence>MAGRSLQASPQGIEKAKNALNRNNLTQKALANERGIASWSTVNKFFNGRPVDRSIFIEICQELNLDWEEIVSPSPSNPAAEEPESEEPSVSFSDPLISTVQRNATRTRRALDPYILPRIRREALLEKCLKAIRHSLQAEKQNVIPIIGSAGYGKSTILGNIYDELEEELANTNSGWIALARCDDLIESVDTFATELGEKISGTRESIAQIAQQLNQQYGKGVLLLDTLDIVLTKPLVPVLRILLFELLESGTTLVFTCRDQDYSYFFEPYHESFAGFRHSVNDGCKIPLFNNDEVKQAAREFVKIKQKANATRSGEEFADKIIALSADSQSLQEITRNPLLLALLCDLFAQEENVPEDLTVSQLYAKYWDWKIAKVRKNLPSMQVCLAKEKLCLEIAEAMYKKSDERLRDSLYESNLNLDETEFLAYSELKSDGVIKEIGGKRIVFFHQTFLEYAIARWLYSTDSGECARKQLKNELKASQNTYSKYYIWAVFRQLLTLVSLSEFYQICDELDKTQLLPFRSVAFASVSRSEPESSSILLPLLAIALTKDYAYQEALLIAANSAPNRHGEMVWQIIVKLLEKVGRELINKTTEIAGELLTRLNTAKRDRFQQALDAVKNRTAKALDSQQELYHIYGQLIATYYNKALPHWERQIDLDVLSLLTDYYFIFGGNVRSLVVDLYLKPGVPELIQRELLLAIVQKPASEQCREKEKVKELLKYLLPNWLSSPDSPFGTSWVEALHTPLDKDWTSVVAGVVGQQAALVPDVLETLIEHLFTDSQSQESKDFNRCNLIAIQEAINSGASNKVASILLKIPITTLLQNRISSLSTLLREIAAPIRGKSQVDPELRLALAQWVVPLVHQHPIELIRVIDALATDSPPVQHLLGQLLQQLLPNLPQNQTNPILKKLSHIPEQLEPYLQQTAKSKESRSALLKIYQRQAEHGSSFALSNILQFCLDESIDVARDASWIILAFAEQHKSINVSQLLPVLARSKIVGVRQNCLKALIAAIDSGLEVTEPEILTVFDTLANEQAPEVVLLLYKLLNCLIWNHLSGNVSISLALAEAALNLTHNLVNEKNQKTLDMVAHSAFISLNQMTNLKDVRLMPQLAEHTRALLRSTDISRKIDKLVITGLLNKLAKHNDKLLEQIVRDDFVIGDRVLPVANMCAVAVAIVHAQGKNAPLLNVLLNDERLPEDVKSRILREQGV</sequence>
<dbReference type="CDD" id="cd00093">
    <property type="entry name" value="HTH_XRE"/>
    <property type="match status" value="1"/>
</dbReference>
<dbReference type="InterPro" id="IPR001387">
    <property type="entry name" value="Cro/C1-type_HTH"/>
</dbReference>
<dbReference type="RefSeq" id="WP_015186216.1">
    <property type="nucleotide sequence ID" value="NC_019740.1"/>
</dbReference>
<dbReference type="Proteomes" id="UP000010471">
    <property type="component" value="Plasmid pMIC7113.03"/>
</dbReference>
<dbReference type="SUPFAM" id="SSF48371">
    <property type="entry name" value="ARM repeat"/>
    <property type="match status" value="1"/>
</dbReference>
<feature type="region of interest" description="Disordered" evidence="1">
    <location>
        <begin position="71"/>
        <end position="94"/>
    </location>
</feature>